<dbReference type="EMBL" id="JXTC01000022">
    <property type="protein sequence ID" value="PON98822.1"/>
    <property type="molecule type" value="Genomic_DNA"/>
</dbReference>
<evidence type="ECO:0000256" key="2">
    <source>
        <dbReference type="ARBA" id="ARBA00005845"/>
    </source>
</evidence>
<feature type="domain" description="Plastid lipid-associated protein/fibrillin conserved" evidence="5">
    <location>
        <begin position="78"/>
        <end position="239"/>
    </location>
</feature>
<dbReference type="PANTHER" id="PTHR31906">
    <property type="entry name" value="PLASTID-LIPID-ASSOCIATED PROTEIN 4, CHLOROPLASTIC-RELATED"/>
    <property type="match status" value="1"/>
</dbReference>
<dbReference type="InParanoid" id="A0A2P5FLZ6"/>
<comment type="similarity">
    <text evidence="2">Belongs to the PAP/fibrillin family.</text>
</comment>
<dbReference type="STRING" id="63057.A0A2P5FLZ6"/>
<accession>A0A2P5FLZ6</accession>
<evidence type="ECO:0000259" key="5">
    <source>
        <dbReference type="Pfam" id="PF04755"/>
    </source>
</evidence>
<dbReference type="Proteomes" id="UP000237000">
    <property type="component" value="Unassembled WGS sequence"/>
</dbReference>
<evidence type="ECO:0000256" key="4">
    <source>
        <dbReference type="ARBA" id="ARBA00022946"/>
    </source>
</evidence>
<keyword evidence="7" id="KW-1185">Reference proteome</keyword>
<organism evidence="6 7">
    <name type="scientific">Trema orientale</name>
    <name type="common">Charcoal tree</name>
    <name type="synonym">Celtis orientalis</name>
    <dbReference type="NCBI Taxonomy" id="63057"/>
    <lineage>
        <taxon>Eukaryota</taxon>
        <taxon>Viridiplantae</taxon>
        <taxon>Streptophyta</taxon>
        <taxon>Embryophyta</taxon>
        <taxon>Tracheophyta</taxon>
        <taxon>Spermatophyta</taxon>
        <taxon>Magnoliopsida</taxon>
        <taxon>eudicotyledons</taxon>
        <taxon>Gunneridae</taxon>
        <taxon>Pentapetalae</taxon>
        <taxon>rosids</taxon>
        <taxon>fabids</taxon>
        <taxon>Rosales</taxon>
        <taxon>Cannabaceae</taxon>
        <taxon>Trema</taxon>
    </lineage>
</organism>
<name>A0A2P5FLZ6_TREOI</name>
<keyword evidence="4" id="KW-0809">Transit peptide</keyword>
<dbReference type="OrthoDB" id="189024at2759"/>
<reference evidence="7" key="1">
    <citation type="submission" date="2016-06" db="EMBL/GenBank/DDBJ databases">
        <title>Parallel loss of symbiosis genes in relatives of nitrogen-fixing non-legume Parasponia.</title>
        <authorList>
            <person name="Van Velzen R."/>
            <person name="Holmer R."/>
            <person name="Bu F."/>
            <person name="Rutten L."/>
            <person name="Van Zeijl A."/>
            <person name="Liu W."/>
            <person name="Santuari L."/>
            <person name="Cao Q."/>
            <person name="Sharma T."/>
            <person name="Shen D."/>
            <person name="Roswanjaya Y."/>
            <person name="Wardhani T."/>
            <person name="Kalhor M.S."/>
            <person name="Jansen J."/>
            <person name="Van den Hoogen J."/>
            <person name="Gungor B."/>
            <person name="Hartog M."/>
            <person name="Hontelez J."/>
            <person name="Verver J."/>
            <person name="Yang W.-C."/>
            <person name="Schijlen E."/>
            <person name="Repin R."/>
            <person name="Schilthuizen M."/>
            <person name="Schranz E."/>
            <person name="Heidstra R."/>
            <person name="Miyata K."/>
            <person name="Fedorova E."/>
            <person name="Kohlen W."/>
            <person name="Bisseling T."/>
            <person name="Smit S."/>
            <person name="Geurts R."/>
        </authorList>
    </citation>
    <scope>NUCLEOTIDE SEQUENCE [LARGE SCALE GENOMIC DNA]</scope>
    <source>
        <strain evidence="7">cv. RG33-2</strain>
    </source>
</reference>
<evidence type="ECO:0000313" key="6">
    <source>
        <dbReference type="EMBL" id="PON98822.1"/>
    </source>
</evidence>
<comment type="caution">
    <text evidence="6">The sequence shown here is derived from an EMBL/GenBank/DDBJ whole genome shotgun (WGS) entry which is preliminary data.</text>
</comment>
<keyword evidence="3" id="KW-0934">Plastid</keyword>
<comment type="subcellular location">
    <subcellularLocation>
        <location evidence="1">Plastid</location>
    </subcellularLocation>
</comment>
<gene>
    <name evidence="6" type="ORF">TorRG33x02_054370</name>
</gene>
<protein>
    <submittedName>
        <fullName evidence="6">Plastid lipid-associated protein/fibrillin conserved domain containing protein</fullName>
    </submittedName>
</protein>
<dbReference type="InterPro" id="IPR039633">
    <property type="entry name" value="PAP"/>
</dbReference>
<dbReference type="GO" id="GO:0009536">
    <property type="term" value="C:plastid"/>
    <property type="evidence" value="ECO:0007669"/>
    <property type="project" value="UniProtKB-SubCell"/>
</dbReference>
<evidence type="ECO:0000256" key="1">
    <source>
        <dbReference type="ARBA" id="ARBA00004474"/>
    </source>
</evidence>
<evidence type="ECO:0000313" key="7">
    <source>
        <dbReference type="Proteomes" id="UP000237000"/>
    </source>
</evidence>
<proteinExistence type="inferred from homology"/>
<dbReference type="AlphaFoldDB" id="A0A2P5FLZ6"/>
<dbReference type="Pfam" id="PF04755">
    <property type="entry name" value="PAP_fibrillin"/>
    <property type="match status" value="1"/>
</dbReference>
<evidence type="ECO:0000256" key="3">
    <source>
        <dbReference type="ARBA" id="ARBA00022640"/>
    </source>
</evidence>
<dbReference type="InterPro" id="IPR006843">
    <property type="entry name" value="PAP/fibrillin_dom"/>
</dbReference>
<sequence>MAVSCITVTLPTRPNAHKPQQWCFTLSSSPNATAISAAQISPSTNSFIVKAKIRDSLKWRTRVSSFMSGFFTKEKDIQTLKEELHDTIKPLDRGAQATAEDQDRVEQIARKLEALNKIKDPLKSNLLNGKWELIYTTSQSILQTQRPKFLRPNGKIYQGINVDTLRAQNLETWPFFNQATANLVPLNSRRVAVKFDSFKIASLIPIKSRGSGRGQLEITYLDEELRISRGNRENLFILKMVDPLYRVPL</sequence>